<accession>A0A0A1TR79</accession>
<sequence length="170" mass="18288">MTAEANIKSAITAHATNAYTYAQTRLDAVIPPSTRGRTYAQTKSFATTRPVLFSLVAAQIAFAIIPLTAFATFVVCTVAFSFGAAVLSILFWISVSLFFLVPALLLSCVGALLVWAWAVGCFLAARALYSYVPADIQDQVQTRIAQAKDAIPAVKVEKQDFNGVKLTPHN</sequence>
<dbReference type="Proteomes" id="UP000039046">
    <property type="component" value="Unassembled WGS sequence"/>
</dbReference>
<dbReference type="STRING" id="1531966.A0A0A1TR79"/>
<protein>
    <submittedName>
        <fullName evidence="2">Uncharacterized protein</fullName>
    </submittedName>
</protein>
<dbReference type="HOGENOM" id="CLU_121506_0_0_1"/>
<dbReference type="EMBL" id="CDHN01000007">
    <property type="protein sequence ID" value="CEJ94408.1"/>
    <property type="molecule type" value="Genomic_DNA"/>
</dbReference>
<evidence type="ECO:0000313" key="3">
    <source>
        <dbReference type="Proteomes" id="UP000039046"/>
    </source>
</evidence>
<dbReference type="Pfam" id="PF16015">
    <property type="entry name" value="Promethin"/>
    <property type="match status" value="1"/>
</dbReference>
<organism evidence="2 3">
    <name type="scientific">[Torrubiella] hemipterigena</name>
    <dbReference type="NCBI Taxonomy" id="1531966"/>
    <lineage>
        <taxon>Eukaryota</taxon>
        <taxon>Fungi</taxon>
        <taxon>Dikarya</taxon>
        <taxon>Ascomycota</taxon>
        <taxon>Pezizomycotina</taxon>
        <taxon>Sordariomycetes</taxon>
        <taxon>Hypocreomycetidae</taxon>
        <taxon>Hypocreales</taxon>
        <taxon>Clavicipitaceae</taxon>
        <taxon>Clavicipitaceae incertae sedis</taxon>
        <taxon>'Torrubiella' clade</taxon>
    </lineage>
</organism>
<keyword evidence="3" id="KW-1185">Reference proteome</keyword>
<keyword evidence="1" id="KW-0472">Membrane</keyword>
<gene>
    <name evidence="2" type="ORF">VHEMI09944</name>
</gene>
<keyword evidence="1" id="KW-1133">Transmembrane helix</keyword>
<dbReference type="AlphaFoldDB" id="A0A0A1TR79"/>
<feature type="transmembrane region" description="Helical" evidence="1">
    <location>
        <begin position="80"/>
        <end position="105"/>
    </location>
</feature>
<keyword evidence="1" id="KW-0812">Transmembrane</keyword>
<proteinExistence type="predicted"/>
<reference evidence="2 3" key="1">
    <citation type="journal article" date="2015" name="Genome Announc.">
        <title>Draft Genome Sequence and Gene Annotation of the Entomopathogenic Fungus Verticillium hemipterigenum.</title>
        <authorList>
            <person name="Horn F."/>
            <person name="Habel A."/>
            <person name="Scharf D.H."/>
            <person name="Dworschak J."/>
            <person name="Brakhage A.A."/>
            <person name="Guthke R."/>
            <person name="Hertweck C."/>
            <person name="Linde J."/>
        </authorList>
    </citation>
    <scope>NUCLEOTIDE SEQUENCE [LARGE SCALE GENOMIC DNA]</scope>
</reference>
<evidence type="ECO:0000313" key="2">
    <source>
        <dbReference type="EMBL" id="CEJ94408.1"/>
    </source>
</evidence>
<feature type="transmembrane region" description="Helical" evidence="1">
    <location>
        <begin position="51"/>
        <end position="74"/>
    </location>
</feature>
<name>A0A0A1TR79_9HYPO</name>
<evidence type="ECO:0000256" key="1">
    <source>
        <dbReference type="SAM" id="Phobius"/>
    </source>
</evidence>